<protein>
    <submittedName>
        <fullName evidence="2">Uncharacterized protein</fullName>
    </submittedName>
</protein>
<organism evidence="2">
    <name type="scientific">Trypanosoma vivax (strain Y486)</name>
    <dbReference type="NCBI Taxonomy" id="1055687"/>
    <lineage>
        <taxon>Eukaryota</taxon>
        <taxon>Discoba</taxon>
        <taxon>Euglenozoa</taxon>
        <taxon>Kinetoplastea</taxon>
        <taxon>Metakinetoplastina</taxon>
        <taxon>Trypanosomatida</taxon>
        <taxon>Trypanosomatidae</taxon>
        <taxon>Trypanosoma</taxon>
        <taxon>Duttonella</taxon>
    </lineage>
</organism>
<feature type="region of interest" description="Disordered" evidence="1">
    <location>
        <begin position="232"/>
        <end position="254"/>
    </location>
</feature>
<feature type="compositionally biased region" description="Basic residues" evidence="1">
    <location>
        <begin position="801"/>
        <end position="810"/>
    </location>
</feature>
<sequence length="810" mass="88362">MGVPDILKFVSSLSQEALCRIPGGKNAASLCVDYVLVDATNALHTIGLDSLATFLQRRSVCVQRAVIFALDAQRDRSGTTREHRTHSTVLDADVAVRQLCVRLQEHYKKCEGTRAPLVCVSGRQVAGEADYKVLDIQRRIIADAIANGNGTVPTFCFVSEDSDVLCGAICGPSPQNVYVVTKLHDVMMDLCLLRLSYVLKQIASCVEALGSLGDAWEAREIRGTGAFLSGTSVHPPDAHCSEEEVGGGERNEDVVRRKKKDGPLVFTGKRVMLSDSESDAGEEIAGVERVPVADGKGDRENHGNHCRGVEEIAPHSFMTTPGDAAGQYDAVAEILQNSCVDLVFLFIVVMGNGGNIPPLVRGATKVDIRSCWQKYCRIKYKLRENEGEKDFGRTLIDLSDTVRKNAQVSDGVVTISVNCAFLYDVLELAQYADTQSRSPSDEDVERALLFLTKAVYAILRYIVACNFHVDATMTASETFLDARSLVDSESTLPGLDAFLFMLRQVRRRVFSFPLTGTATGSVMANAPLGAAKVEAAMAKSKPSLRNPQQRIVLDVDVCNTLTTFEQASGTSRPVPFHRLLWRPGPDMSERMKVIPCVSQCLKRYMTNSTAIRDGAKLSSFAQMIVAWKETLKVCIPNLIGAGDQRSAFVCGANKGAKASASDQAVNQQPSHQGGVKLSYSFELRRMAPVLGSNNSSHGDTLRVDSEHRAAMLRALRVSYDYTHQTSSNVSTGYIAAEEKLLLNNDVEPKKPSKKQLTVDGPKRLRKHSEIAPGAPHTKRRLSPTSVSLAGEHAQVHASEGKRRKLRNKPV</sequence>
<gene>
    <name evidence="2" type="ORF">TVY486_1005860</name>
</gene>
<dbReference type="VEuPathDB" id="TriTrypDB:TvY486_1005860"/>
<reference evidence="2" key="1">
    <citation type="journal article" date="2012" name="Proc. Natl. Acad. Sci. U.S.A.">
        <title>Antigenic diversity is generated by distinct evolutionary mechanisms in African trypanosome species.</title>
        <authorList>
            <person name="Jackson A.P."/>
            <person name="Berry A."/>
            <person name="Aslett M."/>
            <person name="Allison H.C."/>
            <person name="Burton P."/>
            <person name="Vavrova-Anderson J."/>
            <person name="Brown R."/>
            <person name="Browne H."/>
            <person name="Corton N."/>
            <person name="Hauser H."/>
            <person name="Gamble J."/>
            <person name="Gilderthorp R."/>
            <person name="Marcello L."/>
            <person name="McQuillan J."/>
            <person name="Otto T.D."/>
            <person name="Quail M.A."/>
            <person name="Sanders M.J."/>
            <person name="van Tonder A."/>
            <person name="Ginger M.L."/>
            <person name="Field M.C."/>
            <person name="Barry J.D."/>
            <person name="Hertz-Fowler C."/>
            <person name="Berriman M."/>
        </authorList>
    </citation>
    <scope>NUCLEOTIDE SEQUENCE</scope>
    <source>
        <strain evidence="2">Y486</strain>
    </source>
</reference>
<accession>G0U6N1</accession>
<dbReference type="AlphaFoldDB" id="G0U6N1"/>
<dbReference type="EMBL" id="HE573026">
    <property type="protein sequence ID" value="CCC51535.1"/>
    <property type="molecule type" value="Genomic_DNA"/>
</dbReference>
<evidence type="ECO:0000256" key="1">
    <source>
        <dbReference type="SAM" id="MobiDB-lite"/>
    </source>
</evidence>
<proteinExistence type="predicted"/>
<feature type="compositionally biased region" description="Basic and acidic residues" evidence="1">
    <location>
        <begin position="236"/>
        <end position="254"/>
    </location>
</feature>
<evidence type="ECO:0000313" key="2">
    <source>
        <dbReference type="EMBL" id="CCC51535.1"/>
    </source>
</evidence>
<dbReference type="OMA" id="RYIVACN"/>
<feature type="region of interest" description="Disordered" evidence="1">
    <location>
        <begin position="745"/>
        <end position="810"/>
    </location>
</feature>
<name>G0U6N1_TRYVY</name>